<comment type="caution">
    <text evidence="3">The sequence shown here is derived from an EMBL/GenBank/DDBJ whole genome shotgun (WGS) entry which is preliminary data.</text>
</comment>
<dbReference type="InterPro" id="IPR019236">
    <property type="entry name" value="APP1_cat"/>
</dbReference>
<dbReference type="Proteomes" id="UP001138997">
    <property type="component" value="Unassembled WGS sequence"/>
</dbReference>
<feature type="region of interest" description="Disordered" evidence="1">
    <location>
        <begin position="333"/>
        <end position="355"/>
    </location>
</feature>
<dbReference type="GO" id="GO:0008195">
    <property type="term" value="F:phosphatidate phosphatase activity"/>
    <property type="evidence" value="ECO:0007669"/>
    <property type="project" value="InterPro"/>
</dbReference>
<feature type="domain" description="Phosphatidate phosphatase APP1 catalytic" evidence="2">
    <location>
        <begin position="150"/>
        <end position="301"/>
    </location>
</feature>
<evidence type="ECO:0000256" key="1">
    <source>
        <dbReference type="SAM" id="MobiDB-lite"/>
    </source>
</evidence>
<proteinExistence type="predicted"/>
<organism evidence="3 4">
    <name type="scientific">Kineosporia babensis</name>
    <dbReference type="NCBI Taxonomy" id="499548"/>
    <lineage>
        <taxon>Bacteria</taxon>
        <taxon>Bacillati</taxon>
        <taxon>Actinomycetota</taxon>
        <taxon>Actinomycetes</taxon>
        <taxon>Kineosporiales</taxon>
        <taxon>Kineosporiaceae</taxon>
        <taxon>Kineosporia</taxon>
    </lineage>
</organism>
<dbReference type="AlphaFoldDB" id="A0A9X1N968"/>
<evidence type="ECO:0000259" key="2">
    <source>
        <dbReference type="Pfam" id="PF09949"/>
    </source>
</evidence>
<dbReference type="Pfam" id="PF09949">
    <property type="entry name" value="APP1_cat"/>
    <property type="match status" value="1"/>
</dbReference>
<sequence length="355" mass="39393">MTVSTRLHRGARIEDAVMARLARVLRRFGWRPLAVPFTAYGSAPAHTAPAGSEGWVRVLLRVKLSSQRATAEEVAGGRWWRKFFTVGLSGVPVQVRVGSFSHEISSDRGGYVDVVVPSDLTPGWHELQVSVVGRPPATARLRVVGPDERFGLVSDIDDTVMITALPRPLLAFWNTFVVKATNRRPVPGMAALYGRLRHQEPDGFVVYLSTGAWNVARALALFLEHHDYPRGPLLMTDWGPTTDSWFRSGRDHKHRELRRLVADFPQLRWVLVGDDGQHDPQLYEELADEVPEALRMVLIRQLTTVEQVLTHGTPLPPEDAALNAPSPVLWLRGPDGSALAAQLPTDETEDPEKGT</sequence>
<dbReference type="PANTHER" id="PTHR28208:SF3">
    <property type="entry name" value="PHOSPHATIDATE PHOSPHATASE APP1"/>
    <property type="match status" value="1"/>
</dbReference>
<name>A0A9X1N968_9ACTN</name>
<gene>
    <name evidence="3" type="ORF">LR394_03140</name>
</gene>
<evidence type="ECO:0000313" key="3">
    <source>
        <dbReference type="EMBL" id="MCD5309875.1"/>
    </source>
</evidence>
<dbReference type="InterPro" id="IPR052935">
    <property type="entry name" value="Mg2+_PAP"/>
</dbReference>
<accession>A0A9X1N968</accession>
<feature type="compositionally biased region" description="Acidic residues" evidence="1">
    <location>
        <begin position="346"/>
        <end position="355"/>
    </location>
</feature>
<dbReference type="PANTHER" id="PTHR28208">
    <property type="entry name" value="PHOSPHATIDATE PHOSPHATASE APP1"/>
    <property type="match status" value="1"/>
</dbReference>
<dbReference type="RefSeq" id="WP_231438790.1">
    <property type="nucleotide sequence ID" value="NZ_JAJOMB010000001.1"/>
</dbReference>
<keyword evidence="4" id="KW-1185">Reference proteome</keyword>
<dbReference type="EMBL" id="JAJOMB010000001">
    <property type="protein sequence ID" value="MCD5309875.1"/>
    <property type="molecule type" value="Genomic_DNA"/>
</dbReference>
<evidence type="ECO:0000313" key="4">
    <source>
        <dbReference type="Proteomes" id="UP001138997"/>
    </source>
</evidence>
<protein>
    <submittedName>
        <fullName evidence="3">DUF2183 domain-containing protein</fullName>
    </submittedName>
</protein>
<reference evidence="3" key="1">
    <citation type="submission" date="2021-11" db="EMBL/GenBank/DDBJ databases">
        <title>Streptomyces corallinus and Kineosporia corallina sp. nov., two new coral-derived marine actinobacteria.</title>
        <authorList>
            <person name="Buangrab K."/>
            <person name="Sutthacheep M."/>
            <person name="Yeemin T."/>
            <person name="Harunari E."/>
            <person name="Igarashi Y."/>
            <person name="Sripreechasak P."/>
            <person name="Kanchanasin P."/>
            <person name="Tanasupawat S."/>
            <person name="Phongsopitanun W."/>
        </authorList>
    </citation>
    <scope>NUCLEOTIDE SEQUENCE</scope>
    <source>
        <strain evidence="3">JCM 31032</strain>
    </source>
</reference>